<dbReference type="Pfam" id="PF07475">
    <property type="entry name" value="Hpr_kinase_C"/>
    <property type="match status" value="1"/>
</dbReference>
<dbReference type="GO" id="GO:0005524">
    <property type="term" value="F:ATP binding"/>
    <property type="evidence" value="ECO:0007669"/>
    <property type="project" value="UniProtKB-UniRule"/>
</dbReference>
<feature type="region of interest" description="Important for the catalytic mechanism of dephosphorylation" evidence="14">
    <location>
        <begin position="261"/>
        <end position="266"/>
    </location>
</feature>
<dbReference type="FunFam" id="3.40.50.300:FF:000174">
    <property type="entry name" value="HPr kinase/phosphorylase"/>
    <property type="match status" value="1"/>
</dbReference>
<dbReference type="Gene3D" id="3.40.1390.20">
    <property type="entry name" value="HprK N-terminal domain-like"/>
    <property type="match status" value="1"/>
</dbReference>
<keyword evidence="18" id="KW-1185">Reference proteome</keyword>
<evidence type="ECO:0000313" key="18">
    <source>
        <dbReference type="Proteomes" id="UP000321574"/>
    </source>
</evidence>
<comment type="catalytic activity">
    <reaction evidence="1 14">
        <text>[HPr protein]-L-serine + ATP = [HPr protein]-O-phospho-L-serine + ADP + H(+)</text>
        <dbReference type="Rhea" id="RHEA:46600"/>
        <dbReference type="Rhea" id="RHEA-COMP:11602"/>
        <dbReference type="Rhea" id="RHEA-COMP:11603"/>
        <dbReference type="ChEBI" id="CHEBI:15378"/>
        <dbReference type="ChEBI" id="CHEBI:29999"/>
        <dbReference type="ChEBI" id="CHEBI:30616"/>
        <dbReference type="ChEBI" id="CHEBI:83421"/>
        <dbReference type="ChEBI" id="CHEBI:456216"/>
    </reaction>
</comment>
<name>A0A5C8NKI5_9BACI</name>
<feature type="binding site" evidence="14">
    <location>
        <begin position="150"/>
        <end position="157"/>
    </location>
    <ligand>
        <name>ATP</name>
        <dbReference type="ChEBI" id="CHEBI:30616"/>
    </ligand>
</feature>
<dbReference type="InterPro" id="IPR011104">
    <property type="entry name" value="Hpr_kin/Pase_C"/>
</dbReference>
<evidence type="ECO:0000256" key="2">
    <source>
        <dbReference type="ARBA" id="ARBA00001946"/>
    </source>
</evidence>
<feature type="binding site" evidence="14">
    <location>
        <position position="157"/>
    </location>
    <ligand>
        <name>Mg(2+)</name>
        <dbReference type="ChEBI" id="CHEBI:18420"/>
    </ligand>
</feature>
<dbReference type="GO" id="GO:0006109">
    <property type="term" value="P:regulation of carbohydrate metabolic process"/>
    <property type="evidence" value="ECO:0007669"/>
    <property type="project" value="UniProtKB-UniRule"/>
</dbReference>
<dbReference type="Pfam" id="PF02603">
    <property type="entry name" value="Hpr_kinase_N"/>
    <property type="match status" value="1"/>
</dbReference>
<feature type="region of interest" description="Important for the catalytic mechanism of both phosphorylation and dephosphorylation" evidence="14">
    <location>
        <begin position="198"/>
        <end position="207"/>
    </location>
</feature>
<keyword evidence="7 14" id="KW-0547">Nucleotide-binding</keyword>
<evidence type="ECO:0000256" key="4">
    <source>
        <dbReference type="ARBA" id="ARBA00022527"/>
    </source>
</evidence>
<evidence type="ECO:0000256" key="7">
    <source>
        <dbReference type="ARBA" id="ARBA00022741"/>
    </source>
</evidence>
<comment type="domain">
    <text evidence="14">The Walker A ATP-binding motif also binds Pi and PPi.</text>
</comment>
<dbReference type="GO" id="GO:0000155">
    <property type="term" value="F:phosphorelay sensor kinase activity"/>
    <property type="evidence" value="ECO:0007669"/>
    <property type="project" value="InterPro"/>
</dbReference>
<feature type="active site" evidence="14">
    <location>
        <position position="135"/>
    </location>
</feature>
<dbReference type="Proteomes" id="UP000321574">
    <property type="component" value="Unassembled WGS sequence"/>
</dbReference>
<dbReference type="GO" id="GO:0000287">
    <property type="term" value="F:magnesium ion binding"/>
    <property type="evidence" value="ECO:0007669"/>
    <property type="project" value="UniProtKB-UniRule"/>
</dbReference>
<feature type="domain" description="HPr kinase/phosphorylase C-terminal" evidence="16">
    <location>
        <begin position="126"/>
        <end position="295"/>
    </location>
</feature>
<accession>A0A5C8NKI5</accession>
<comment type="subunit">
    <text evidence="14">Homohexamer.</text>
</comment>
<organism evidence="17 18">
    <name type="scientific">Cerasibacillus terrae</name>
    <dbReference type="NCBI Taxonomy" id="2498845"/>
    <lineage>
        <taxon>Bacteria</taxon>
        <taxon>Bacillati</taxon>
        <taxon>Bacillota</taxon>
        <taxon>Bacilli</taxon>
        <taxon>Bacillales</taxon>
        <taxon>Bacillaceae</taxon>
        <taxon>Cerasibacillus</taxon>
    </lineage>
</organism>
<dbReference type="RefSeq" id="WP_147669087.1">
    <property type="nucleotide sequence ID" value="NZ_VDUW01000011.1"/>
</dbReference>
<dbReference type="NCBIfam" id="TIGR00679">
    <property type="entry name" value="hpr-ser"/>
    <property type="match status" value="1"/>
</dbReference>
<keyword evidence="11 14" id="KW-0511">Multifunctional enzyme</keyword>
<dbReference type="OrthoDB" id="9778803at2"/>
<evidence type="ECO:0000256" key="6">
    <source>
        <dbReference type="ARBA" id="ARBA00022723"/>
    </source>
</evidence>
<keyword evidence="9 14" id="KW-0067">ATP-binding</keyword>
<evidence type="ECO:0000256" key="14">
    <source>
        <dbReference type="HAMAP-Rule" id="MF_01249"/>
    </source>
</evidence>
<keyword evidence="10 14" id="KW-0460">Magnesium</keyword>
<dbReference type="InterPro" id="IPR028979">
    <property type="entry name" value="Ser_kin/Pase_Hpr-like_N_sf"/>
</dbReference>
<dbReference type="GO" id="GO:0004712">
    <property type="term" value="F:protein serine/threonine/tyrosine kinase activity"/>
    <property type="evidence" value="ECO:0007669"/>
    <property type="project" value="UniProtKB-UniRule"/>
</dbReference>
<comment type="function">
    <text evidence="14">Catalyzes the ATP- as well as the pyrophosphate-dependent phosphorylation of a specific serine residue in HPr, a phosphocarrier protein of the phosphoenolpyruvate-dependent sugar phosphotransferase system (PTS). HprK/P also catalyzes the pyrophosphate-producing, inorganic phosphate-dependent dephosphorylation (phosphorolysis) of seryl-phosphorylated HPr (P-Ser-HPr). The two antagonistic activities of HprK/P are regulated by several intracellular metabolites, which change their concentration in response to the absence or presence of rapidly metabolisable carbon sources (glucose, fructose, etc.) in the growth medium. Also phosphorylates/dephosphorylates the HPr-like catabolite repression protein crh on a specific serine residue. Therefore, by controlling the phosphorylation state of HPr and crh, HPrK/P is a sensor enzyme that plays a major role in the regulation of carbon metabolism and sugar transport: it mediates carbon catabolite repression (CCR), and regulates PTS-catalyzed carbohydrate uptake and inducer exclusion.</text>
</comment>
<protein>
    <recommendedName>
        <fullName evidence="14">HPr kinase/phosphorylase</fullName>
        <shortName evidence="14">HPrK/P</shortName>
        <ecNumber evidence="14">2.7.11.-</ecNumber>
        <ecNumber evidence="14">2.7.4.-</ecNumber>
    </recommendedName>
    <alternativeName>
        <fullName evidence="14">HPr(Ser) kinase/phosphorylase</fullName>
    </alternativeName>
</protein>
<feature type="active site" description="Proton acceptor; for phosphorylation activity. Proton donor; for dephosphorylation activity" evidence="14">
    <location>
        <position position="174"/>
    </location>
</feature>
<proteinExistence type="inferred from homology"/>
<dbReference type="EMBL" id="VDUW01000011">
    <property type="protein sequence ID" value="TXL61650.1"/>
    <property type="molecule type" value="Genomic_DNA"/>
</dbReference>
<dbReference type="SUPFAM" id="SSF75138">
    <property type="entry name" value="HprK N-terminal domain-like"/>
    <property type="match status" value="1"/>
</dbReference>
<keyword evidence="8 14" id="KW-0418">Kinase</keyword>
<evidence type="ECO:0000256" key="3">
    <source>
        <dbReference type="ARBA" id="ARBA00006883"/>
    </source>
</evidence>
<keyword evidence="4 14" id="KW-0723">Serine/threonine-protein kinase</keyword>
<dbReference type="HAMAP" id="MF_01249">
    <property type="entry name" value="HPr_kinase"/>
    <property type="match status" value="1"/>
</dbReference>
<evidence type="ECO:0000256" key="1">
    <source>
        <dbReference type="ARBA" id="ARBA00001120"/>
    </source>
</evidence>
<evidence type="ECO:0000259" key="15">
    <source>
        <dbReference type="Pfam" id="PF02603"/>
    </source>
</evidence>
<comment type="miscellaneous">
    <text evidence="14">Both phosphorylation and phosphorolysis are carried out by the same active site and suggest a common mechanism for both reactions.</text>
</comment>
<comment type="catalytic activity">
    <reaction evidence="13 14">
        <text>[HPr protein]-O-phospho-L-serine + phosphate + H(+) = [HPr protein]-L-serine + diphosphate</text>
        <dbReference type="Rhea" id="RHEA:46604"/>
        <dbReference type="Rhea" id="RHEA-COMP:11602"/>
        <dbReference type="Rhea" id="RHEA-COMP:11603"/>
        <dbReference type="ChEBI" id="CHEBI:15378"/>
        <dbReference type="ChEBI" id="CHEBI:29999"/>
        <dbReference type="ChEBI" id="CHEBI:33019"/>
        <dbReference type="ChEBI" id="CHEBI:43474"/>
        <dbReference type="ChEBI" id="CHEBI:83421"/>
    </reaction>
</comment>
<evidence type="ECO:0000259" key="16">
    <source>
        <dbReference type="Pfam" id="PF07475"/>
    </source>
</evidence>
<dbReference type="EC" id="2.7.4.-" evidence="14"/>
<comment type="similarity">
    <text evidence="3 14">Belongs to the HPrK/P family.</text>
</comment>
<dbReference type="Gene3D" id="3.40.50.300">
    <property type="entry name" value="P-loop containing nucleotide triphosphate hydrolases"/>
    <property type="match status" value="1"/>
</dbReference>
<dbReference type="PANTHER" id="PTHR30305">
    <property type="entry name" value="PROTEIN YJDM-RELATED"/>
    <property type="match status" value="1"/>
</dbReference>
<dbReference type="InterPro" id="IPR027417">
    <property type="entry name" value="P-loop_NTPase"/>
</dbReference>
<dbReference type="SUPFAM" id="SSF53795">
    <property type="entry name" value="PEP carboxykinase-like"/>
    <property type="match status" value="1"/>
</dbReference>
<gene>
    <name evidence="14" type="primary">hprK</name>
    <name evidence="17" type="ORF">FHP05_13060</name>
</gene>
<dbReference type="PANTHER" id="PTHR30305:SF1">
    <property type="entry name" value="HPR KINASE_PHOSPHORYLASE"/>
    <property type="match status" value="1"/>
</dbReference>
<dbReference type="InterPro" id="IPR011126">
    <property type="entry name" value="Hpr_kin/Pase_Hpr_N"/>
</dbReference>
<evidence type="ECO:0000256" key="12">
    <source>
        <dbReference type="ARBA" id="ARBA00023277"/>
    </source>
</evidence>
<dbReference type="InterPro" id="IPR003755">
    <property type="entry name" value="HPr(Ser)_kin/Pase"/>
</dbReference>
<keyword evidence="12 14" id="KW-0119">Carbohydrate metabolism</keyword>
<dbReference type="CDD" id="cd01918">
    <property type="entry name" value="HprK_C"/>
    <property type="match status" value="1"/>
</dbReference>
<evidence type="ECO:0000256" key="9">
    <source>
        <dbReference type="ARBA" id="ARBA00022840"/>
    </source>
</evidence>
<evidence type="ECO:0000313" key="17">
    <source>
        <dbReference type="EMBL" id="TXL61650.1"/>
    </source>
</evidence>
<reference evidence="17 18" key="1">
    <citation type="submission" date="2019-06" db="EMBL/GenBank/DDBJ databases">
        <title>Cerasibacillus sp. nov., isolated from maize field.</title>
        <authorList>
            <person name="Lin S.-Y."/>
            <person name="Tsai C.-F."/>
            <person name="Young C.-C."/>
        </authorList>
    </citation>
    <scope>NUCLEOTIDE SEQUENCE [LARGE SCALE GENOMIC DNA]</scope>
    <source>
        <strain evidence="17 18">CC-CFT480</strain>
    </source>
</reference>
<evidence type="ECO:0000256" key="13">
    <source>
        <dbReference type="ARBA" id="ARBA00047657"/>
    </source>
</evidence>
<keyword evidence="6 14" id="KW-0479">Metal-binding</keyword>
<evidence type="ECO:0000256" key="11">
    <source>
        <dbReference type="ARBA" id="ARBA00023268"/>
    </source>
</evidence>
<dbReference type="EC" id="2.7.11.-" evidence="14"/>
<feature type="active site" evidence="14">
    <location>
        <position position="156"/>
    </location>
</feature>
<comment type="cofactor">
    <cofactor evidence="2 14">
        <name>Mg(2+)</name>
        <dbReference type="ChEBI" id="CHEBI:18420"/>
    </cofactor>
</comment>
<comment type="caution">
    <text evidence="17">The sequence shown here is derived from an EMBL/GenBank/DDBJ whole genome shotgun (WGS) entry which is preliminary data.</text>
</comment>
<keyword evidence="5 14" id="KW-0808">Transferase</keyword>
<dbReference type="AlphaFoldDB" id="A0A5C8NKI5"/>
<dbReference type="GO" id="GO:0004674">
    <property type="term" value="F:protein serine/threonine kinase activity"/>
    <property type="evidence" value="ECO:0007669"/>
    <property type="project" value="UniProtKB-KW"/>
</dbReference>
<sequence>MTVKELVNHFSLEIIAGEDYLQRIIVKSKTRRPGLEFIDYFDFLPMQHVKVLGENEITYLHMLDEEERNMRVGNLIKYDPPCIVVTDNQEELTYLTKYCTKEKIPLLRTAATNYEFIGKIDSYMIKKLAPEIAVHGVCVNVFGIGVLLRGESGIGKSETAHTLIGRGHRLVADDIVVIKRLSSHTILGTHNEKNKEFLALRSIGLLNVTRQYGRKAFQDETRIALDIELTNWKDDALYNDLEVKQRYTEYMGVKVPHIPIQLQPGRDIAGLIEAAVNNWYLKQQGYSAAEEFMERIEKDMEGK</sequence>
<evidence type="ECO:0000256" key="5">
    <source>
        <dbReference type="ARBA" id="ARBA00022679"/>
    </source>
</evidence>
<feature type="domain" description="HPr(Ser) kinase/phosphorylase N-terminal" evidence="15">
    <location>
        <begin position="2"/>
        <end position="124"/>
    </location>
</feature>
<evidence type="ECO:0000256" key="8">
    <source>
        <dbReference type="ARBA" id="ARBA00022777"/>
    </source>
</evidence>
<evidence type="ECO:0000256" key="10">
    <source>
        <dbReference type="ARBA" id="ARBA00022842"/>
    </source>
</evidence>
<comment type="caution">
    <text evidence="14">Lacks conserved residue(s) required for the propagation of feature annotation.</text>
</comment>